<evidence type="ECO:0000256" key="9">
    <source>
        <dbReference type="ARBA" id="ARBA00023316"/>
    </source>
</evidence>
<dbReference type="SUPFAM" id="SSF49452">
    <property type="entry name" value="Starch-binding domain-like"/>
    <property type="match status" value="1"/>
</dbReference>
<evidence type="ECO:0000256" key="3">
    <source>
        <dbReference type="ARBA" id="ARBA00010418"/>
    </source>
</evidence>
<feature type="chain" id="PRO_5040557131" description="Rhamnogalacturonate lyase" evidence="11">
    <location>
        <begin position="20"/>
        <end position="533"/>
    </location>
</feature>
<gene>
    <name evidence="16" type="ORF">M501DRAFT_1020621</name>
</gene>
<feature type="domain" description="Rhamnogalacturonan lyase" evidence="15">
    <location>
        <begin position="282"/>
        <end position="354"/>
    </location>
</feature>
<dbReference type="FunFam" id="2.60.120.260:FF:000102">
    <property type="entry name" value="Rhamnogalacturonate lyase A"/>
    <property type="match status" value="1"/>
</dbReference>
<dbReference type="InterPro" id="IPR013784">
    <property type="entry name" value="Carb-bd-like_fold"/>
</dbReference>
<comment type="subcellular location">
    <subcellularLocation>
        <location evidence="2 11">Secreted</location>
    </subcellularLocation>
</comment>
<dbReference type="InterPro" id="IPR017968">
    <property type="entry name" value="Acylphosphatase_CS"/>
</dbReference>
<dbReference type="EC" id="4.2.2.23" evidence="11"/>
<dbReference type="InterPro" id="IPR015364">
    <property type="entry name" value="RhgB_N"/>
</dbReference>
<dbReference type="SUPFAM" id="SSF74650">
    <property type="entry name" value="Galactose mutarotase-like"/>
    <property type="match status" value="1"/>
</dbReference>
<keyword evidence="7 11" id="KW-0456">Lyase</keyword>
<keyword evidence="10 11" id="KW-0624">Polysaccharide degradation</keyword>
<dbReference type="InterPro" id="IPR016590">
    <property type="entry name" value="Rhamnogalacturonase_B"/>
</dbReference>
<dbReference type="InterPro" id="IPR011013">
    <property type="entry name" value="Gal_mutarotase_sf_dom"/>
</dbReference>
<comment type="similarity">
    <text evidence="3 11">Belongs to the polysaccharide lyase 4 family.</text>
</comment>
<keyword evidence="5 11" id="KW-0732">Signal</keyword>
<evidence type="ECO:0000259" key="15">
    <source>
        <dbReference type="Pfam" id="PF14686"/>
    </source>
</evidence>
<dbReference type="Pfam" id="PF14686">
    <property type="entry name" value="fn3_3"/>
    <property type="match status" value="1"/>
</dbReference>
<evidence type="ECO:0000256" key="10">
    <source>
        <dbReference type="ARBA" id="ARBA00023326"/>
    </source>
</evidence>
<keyword evidence="17" id="KW-1185">Reference proteome</keyword>
<keyword evidence="6 12" id="KW-1015">Disulfide bond</keyword>
<dbReference type="Pfam" id="PF09284">
    <property type="entry name" value="RhgB_N"/>
    <property type="match status" value="1"/>
</dbReference>
<evidence type="ECO:0000259" key="14">
    <source>
        <dbReference type="Pfam" id="PF14683"/>
    </source>
</evidence>
<dbReference type="GO" id="GO:0030246">
    <property type="term" value="F:carbohydrate binding"/>
    <property type="evidence" value="ECO:0007669"/>
    <property type="project" value="UniProtKB-UniRule"/>
</dbReference>
<organism evidence="16 17">
    <name type="scientific">Patellaria atrata CBS 101060</name>
    <dbReference type="NCBI Taxonomy" id="1346257"/>
    <lineage>
        <taxon>Eukaryota</taxon>
        <taxon>Fungi</taxon>
        <taxon>Dikarya</taxon>
        <taxon>Ascomycota</taxon>
        <taxon>Pezizomycotina</taxon>
        <taxon>Dothideomycetes</taxon>
        <taxon>Dothideomycetes incertae sedis</taxon>
        <taxon>Patellariales</taxon>
        <taxon>Patellariaceae</taxon>
        <taxon>Patellaria</taxon>
    </lineage>
</organism>
<feature type="signal peptide" evidence="11">
    <location>
        <begin position="1"/>
        <end position="19"/>
    </location>
</feature>
<dbReference type="PANTHER" id="PTHR36574:SF1">
    <property type="entry name" value="RHAMNOGALACTURONATE LYASE-RELATED"/>
    <property type="match status" value="1"/>
</dbReference>
<comment type="caution">
    <text evidence="16">The sequence shown here is derived from an EMBL/GenBank/DDBJ whole genome shotgun (WGS) entry which is preliminary data.</text>
</comment>
<evidence type="ECO:0000256" key="6">
    <source>
        <dbReference type="ARBA" id="ARBA00023157"/>
    </source>
</evidence>
<evidence type="ECO:0000256" key="8">
    <source>
        <dbReference type="ARBA" id="ARBA00023277"/>
    </source>
</evidence>
<feature type="domain" description="Rhamnogalacturonase B N-terminal" evidence="13">
    <location>
        <begin position="21"/>
        <end position="276"/>
    </location>
</feature>
<evidence type="ECO:0000256" key="11">
    <source>
        <dbReference type="PIRNR" id="PIRNR011794"/>
    </source>
</evidence>
<dbReference type="PANTHER" id="PTHR36574">
    <property type="entry name" value="RHAMNOGALACTURONATE LYASE-RELATED"/>
    <property type="match status" value="1"/>
</dbReference>
<keyword evidence="4 11" id="KW-0964">Secreted</keyword>
<dbReference type="PROSITE" id="PS00151">
    <property type="entry name" value="ACYLPHOSPHATASE_2"/>
    <property type="match status" value="1"/>
</dbReference>
<dbReference type="InterPro" id="IPR029411">
    <property type="entry name" value="RG-lyase_III"/>
</dbReference>
<comment type="catalytic activity">
    <reaction evidence="1 11">
        <text>Endotype eliminative cleavage of L-alpha-rhamnopyranosyl-(1-&gt;4)-alpha-D-galactopyranosyluronic acid bonds of rhamnogalacturonan I domains in ramified hairy regions of pectin leaving L-rhamnopyranose at the reducing end and 4-deoxy-4,5-unsaturated D-galactopyranosyluronic acid at the non-reducing end.</text>
        <dbReference type="EC" id="4.2.2.23"/>
    </reaction>
</comment>
<dbReference type="Gene3D" id="2.70.98.10">
    <property type="match status" value="1"/>
</dbReference>
<evidence type="ECO:0000313" key="17">
    <source>
        <dbReference type="Proteomes" id="UP000799429"/>
    </source>
</evidence>
<dbReference type="CDD" id="cd10317">
    <property type="entry name" value="RGL4_C"/>
    <property type="match status" value="1"/>
</dbReference>
<evidence type="ECO:0000256" key="2">
    <source>
        <dbReference type="ARBA" id="ARBA00004613"/>
    </source>
</evidence>
<dbReference type="OrthoDB" id="114708at2759"/>
<dbReference type="EMBL" id="MU006116">
    <property type="protein sequence ID" value="KAF2834641.1"/>
    <property type="molecule type" value="Genomic_DNA"/>
</dbReference>
<feature type="disulfide bond" evidence="12">
    <location>
        <begin position="49"/>
        <end position="93"/>
    </location>
</feature>
<dbReference type="SUPFAM" id="SSF49785">
    <property type="entry name" value="Galactose-binding domain-like"/>
    <property type="match status" value="1"/>
</dbReference>
<evidence type="ECO:0000256" key="4">
    <source>
        <dbReference type="ARBA" id="ARBA00022525"/>
    </source>
</evidence>
<evidence type="ECO:0000256" key="1">
    <source>
        <dbReference type="ARBA" id="ARBA00001324"/>
    </source>
</evidence>
<dbReference type="InterPro" id="IPR008979">
    <property type="entry name" value="Galactose-bd-like_sf"/>
</dbReference>
<proteinExistence type="inferred from homology"/>
<sequence>MLLKSSLLCAFAFSSTVLAAFGVTSTSSSFVVDAGSENPLVITVSKSNCDITSIKYRGEEFQYSNQGSHIGSGLGSASVSSSIVSLNIAKITCTTSTLTHYYVVRSGEATVYMATYITTEPSVGELRYIARLQSSKLPLEYPFGAVSTTRDSSSTVEGSDVFVVNGQTRSKFYSSERFIDDNTHCVYRDNDAINVCMLIPPQSYESSSGGPFFRDINTNNGGDMTALYFYMNSGHVQTESYRMGLHGPYAMSFSRSGRPNGKTLDTSFFSSLGISGYVANSARGTVKGTASGVGSGLQGVVHWYNSNAQYWAYTSGNSFTSPFMKPGQYTQVLYQGEYKIASKSVSVSAGTTVTSDISASNESRNTILQIGEWDGQPKSFRNADKQLRMHPSDSHMSSWGPLTYTVGSGSLNDVPMALFKNVNSPFTIKFSLTASQTGAATLRVGTTLSFAGARPSVTINSYNPSNPGAPTKIDSRGVTRGAYRGFGETYDFSIPSGTLVNGQNTITINALSGSSGDRFLSPNFVLDAIELFK</sequence>
<dbReference type="GO" id="GO:0071555">
    <property type="term" value="P:cell wall organization"/>
    <property type="evidence" value="ECO:0007669"/>
    <property type="project" value="UniProtKB-UniRule"/>
</dbReference>
<feature type="domain" description="Rhamnogalacturonan lyase" evidence="14">
    <location>
        <begin position="366"/>
        <end position="531"/>
    </location>
</feature>
<dbReference type="Proteomes" id="UP000799429">
    <property type="component" value="Unassembled WGS sequence"/>
</dbReference>
<keyword evidence="8 11" id="KW-0119">Carbohydrate metabolism</keyword>
<dbReference type="Pfam" id="PF14683">
    <property type="entry name" value="CBM-like"/>
    <property type="match status" value="1"/>
</dbReference>
<accession>A0A9P4VJ02</accession>
<reference evidence="16" key="1">
    <citation type="journal article" date="2020" name="Stud. Mycol.">
        <title>101 Dothideomycetes genomes: a test case for predicting lifestyles and emergence of pathogens.</title>
        <authorList>
            <person name="Haridas S."/>
            <person name="Albert R."/>
            <person name="Binder M."/>
            <person name="Bloem J."/>
            <person name="Labutti K."/>
            <person name="Salamov A."/>
            <person name="Andreopoulos B."/>
            <person name="Baker S."/>
            <person name="Barry K."/>
            <person name="Bills G."/>
            <person name="Bluhm B."/>
            <person name="Cannon C."/>
            <person name="Castanera R."/>
            <person name="Culley D."/>
            <person name="Daum C."/>
            <person name="Ezra D."/>
            <person name="Gonzalez J."/>
            <person name="Henrissat B."/>
            <person name="Kuo A."/>
            <person name="Liang C."/>
            <person name="Lipzen A."/>
            <person name="Lutzoni F."/>
            <person name="Magnuson J."/>
            <person name="Mondo S."/>
            <person name="Nolan M."/>
            <person name="Ohm R."/>
            <person name="Pangilinan J."/>
            <person name="Park H.-J."/>
            <person name="Ramirez L."/>
            <person name="Alfaro M."/>
            <person name="Sun H."/>
            <person name="Tritt A."/>
            <person name="Yoshinaga Y."/>
            <person name="Zwiers L.-H."/>
            <person name="Turgeon B."/>
            <person name="Goodwin S."/>
            <person name="Spatafora J."/>
            <person name="Crous P."/>
            <person name="Grigoriev I."/>
        </authorList>
    </citation>
    <scope>NUCLEOTIDE SEQUENCE</scope>
    <source>
        <strain evidence="16">CBS 101060</strain>
    </source>
</reference>
<keyword evidence="9 11" id="KW-0961">Cell wall biogenesis/degradation</keyword>
<dbReference type="InterPro" id="IPR014718">
    <property type="entry name" value="GH-type_carb-bd"/>
</dbReference>
<name>A0A9P4VJ02_9PEZI</name>
<dbReference type="GO" id="GO:0102210">
    <property type="term" value="F:rhamnogalacturonan endolyase activity"/>
    <property type="evidence" value="ECO:0007669"/>
    <property type="project" value="UniProtKB-UniRule"/>
</dbReference>
<dbReference type="PIRSF" id="PIRSF011794">
    <property type="entry name" value="Rhamnogalacturonase_B"/>
    <property type="match status" value="1"/>
</dbReference>
<dbReference type="GO" id="GO:0045490">
    <property type="term" value="P:pectin catabolic process"/>
    <property type="evidence" value="ECO:0007669"/>
    <property type="project" value="TreeGrafter"/>
</dbReference>
<dbReference type="FunFam" id="2.70.98.10:FF:000020">
    <property type="entry name" value="Rhamnogalacturonate lyase A"/>
    <property type="match status" value="1"/>
</dbReference>
<dbReference type="Gene3D" id="2.60.40.1120">
    <property type="entry name" value="Carboxypeptidase-like, regulatory domain"/>
    <property type="match status" value="1"/>
</dbReference>
<dbReference type="Gene3D" id="2.60.120.260">
    <property type="entry name" value="Galactose-binding domain-like"/>
    <property type="match status" value="1"/>
</dbReference>
<evidence type="ECO:0000256" key="7">
    <source>
        <dbReference type="ARBA" id="ARBA00023239"/>
    </source>
</evidence>
<evidence type="ECO:0000256" key="12">
    <source>
        <dbReference type="PIRSR" id="PIRSR011794-1"/>
    </source>
</evidence>
<protein>
    <recommendedName>
        <fullName evidence="11">Rhamnogalacturonate lyase</fullName>
        <ecNumber evidence="11">4.2.2.23</ecNumber>
    </recommendedName>
</protein>
<dbReference type="AlphaFoldDB" id="A0A9P4VJ02"/>
<evidence type="ECO:0000313" key="16">
    <source>
        <dbReference type="EMBL" id="KAF2834641.1"/>
    </source>
</evidence>
<dbReference type="CDD" id="cd10320">
    <property type="entry name" value="RGL4_N"/>
    <property type="match status" value="1"/>
</dbReference>
<dbReference type="GO" id="GO:0005576">
    <property type="term" value="C:extracellular region"/>
    <property type="evidence" value="ECO:0007669"/>
    <property type="project" value="UniProtKB-SubCell"/>
</dbReference>
<evidence type="ECO:0000256" key="5">
    <source>
        <dbReference type="ARBA" id="ARBA00022729"/>
    </source>
</evidence>
<dbReference type="InterPro" id="IPR029413">
    <property type="entry name" value="RG-lyase_II"/>
</dbReference>
<evidence type="ECO:0000259" key="13">
    <source>
        <dbReference type="Pfam" id="PF09284"/>
    </source>
</evidence>
<feature type="disulfide bond" evidence="12">
    <location>
        <begin position="185"/>
        <end position="196"/>
    </location>
</feature>